<dbReference type="PANTHER" id="PTHR48099">
    <property type="entry name" value="C-1-TETRAHYDROFOLATE SYNTHASE, CYTOPLASMIC-RELATED"/>
    <property type="match status" value="1"/>
</dbReference>
<dbReference type="GO" id="GO:0004477">
    <property type="term" value="F:methenyltetrahydrofolate cyclohydrolase activity"/>
    <property type="evidence" value="ECO:0007669"/>
    <property type="project" value="TreeGrafter"/>
</dbReference>
<evidence type="ECO:0000259" key="11">
    <source>
        <dbReference type="Pfam" id="PF00763"/>
    </source>
</evidence>
<evidence type="ECO:0000256" key="10">
    <source>
        <dbReference type="ARBA" id="ARBA00023268"/>
    </source>
</evidence>
<dbReference type="GO" id="GO:0006164">
    <property type="term" value="P:purine nucleotide biosynthetic process"/>
    <property type="evidence" value="ECO:0007669"/>
    <property type="project" value="UniProtKB-KW"/>
</dbReference>
<evidence type="ECO:0000313" key="13">
    <source>
        <dbReference type="EMBL" id="GAI93985.1"/>
    </source>
</evidence>
<dbReference type="HAMAP" id="MF_01576">
    <property type="entry name" value="THF_DHG_CYH"/>
    <property type="match status" value="1"/>
</dbReference>
<evidence type="ECO:0000256" key="2">
    <source>
        <dbReference type="ARBA" id="ARBA00022563"/>
    </source>
</evidence>
<dbReference type="PROSITE" id="PS00767">
    <property type="entry name" value="THF_DHG_CYH_2"/>
    <property type="match status" value="1"/>
</dbReference>
<keyword evidence="8" id="KW-0368">Histidine biosynthesis</keyword>
<dbReference type="InterPro" id="IPR000672">
    <property type="entry name" value="THF_DH/CycHdrlase"/>
</dbReference>
<sequence>EILSIINDLNNDDEIHGILVQLPLPEHINSDSIIEAVDPKKDVDGFHPYNIGRLFSGNPFHMACTPIGIIELLDRYNIGIEGKEAVIVGRSNIVGKPLALMLLARHATITMCHTRTKNLAEVTRRAELLIAAAGKAEMITGDIVRDGVVVIDVGINRLESGKLVGDVVFSEVSEKASYITPVPGGVGPMTIAMLLKNTLNTAKA</sequence>
<keyword evidence="2" id="KW-0554">One-carbon metabolism</keyword>
<dbReference type="PANTHER" id="PTHR48099:SF5">
    <property type="entry name" value="C-1-TETRAHYDROFOLATE SYNTHASE, CYTOPLASMIC"/>
    <property type="match status" value="1"/>
</dbReference>
<comment type="pathway">
    <text evidence="1">One-carbon metabolism; tetrahydrofolate interconversion.</text>
</comment>
<dbReference type="PRINTS" id="PR00085">
    <property type="entry name" value="THFDHDRGNASE"/>
</dbReference>
<evidence type="ECO:0000256" key="1">
    <source>
        <dbReference type="ARBA" id="ARBA00004777"/>
    </source>
</evidence>
<feature type="domain" description="Tetrahydrofolate dehydrogenase/cyclohydrolase catalytic" evidence="11">
    <location>
        <begin position="1"/>
        <end position="44"/>
    </location>
</feature>
<dbReference type="Pfam" id="PF00763">
    <property type="entry name" value="THF_DHG_CYH"/>
    <property type="match status" value="1"/>
</dbReference>
<proteinExistence type="inferred from homology"/>
<name>X1U2F5_9ZZZZ</name>
<feature type="non-terminal residue" evidence="13">
    <location>
        <position position="1"/>
    </location>
</feature>
<dbReference type="CDD" id="cd01080">
    <property type="entry name" value="NAD_bind_m-THF_DH_Cyclohyd"/>
    <property type="match status" value="1"/>
</dbReference>
<gene>
    <name evidence="13" type="ORF">S12H4_40553</name>
</gene>
<comment type="caution">
    <text evidence="13">The sequence shown here is derived from an EMBL/GenBank/DDBJ whole genome shotgun (WGS) entry which is preliminary data.</text>
</comment>
<dbReference type="SUPFAM" id="SSF51735">
    <property type="entry name" value="NAD(P)-binding Rossmann-fold domains"/>
    <property type="match status" value="1"/>
</dbReference>
<dbReference type="EMBL" id="BARW01024619">
    <property type="protein sequence ID" value="GAI93985.1"/>
    <property type="molecule type" value="Genomic_DNA"/>
</dbReference>
<keyword evidence="6" id="KW-0521">NADP</keyword>
<dbReference type="GO" id="GO:0005829">
    <property type="term" value="C:cytosol"/>
    <property type="evidence" value="ECO:0007669"/>
    <property type="project" value="TreeGrafter"/>
</dbReference>
<protein>
    <submittedName>
        <fullName evidence="13">Uncharacterized protein</fullName>
    </submittedName>
</protein>
<keyword evidence="4" id="KW-0658">Purine biosynthesis</keyword>
<evidence type="ECO:0000256" key="7">
    <source>
        <dbReference type="ARBA" id="ARBA00023002"/>
    </source>
</evidence>
<evidence type="ECO:0000256" key="4">
    <source>
        <dbReference type="ARBA" id="ARBA00022755"/>
    </source>
</evidence>
<evidence type="ECO:0000256" key="5">
    <source>
        <dbReference type="ARBA" id="ARBA00022801"/>
    </source>
</evidence>
<dbReference type="SUPFAM" id="SSF53223">
    <property type="entry name" value="Aminoacid dehydrogenase-like, N-terminal domain"/>
    <property type="match status" value="1"/>
</dbReference>
<dbReference type="GO" id="GO:0035999">
    <property type="term" value="P:tetrahydrofolate interconversion"/>
    <property type="evidence" value="ECO:0007669"/>
    <property type="project" value="TreeGrafter"/>
</dbReference>
<evidence type="ECO:0000256" key="8">
    <source>
        <dbReference type="ARBA" id="ARBA00023102"/>
    </source>
</evidence>
<keyword evidence="5" id="KW-0378">Hydrolase</keyword>
<dbReference type="Gene3D" id="3.40.50.10860">
    <property type="entry name" value="Leucine Dehydrogenase, chain A, domain 1"/>
    <property type="match status" value="1"/>
</dbReference>
<dbReference type="InterPro" id="IPR020867">
    <property type="entry name" value="THF_DH/CycHdrlase_CS"/>
</dbReference>
<organism evidence="13">
    <name type="scientific">marine sediment metagenome</name>
    <dbReference type="NCBI Taxonomy" id="412755"/>
    <lineage>
        <taxon>unclassified sequences</taxon>
        <taxon>metagenomes</taxon>
        <taxon>ecological metagenomes</taxon>
    </lineage>
</organism>
<keyword evidence="9" id="KW-0486">Methionine biosynthesis</keyword>
<evidence type="ECO:0000259" key="12">
    <source>
        <dbReference type="Pfam" id="PF02882"/>
    </source>
</evidence>
<keyword evidence="3" id="KW-0028">Amino-acid biosynthesis</keyword>
<feature type="domain" description="Tetrahydrofolate dehydrogenase/cyclohydrolase NAD(P)-binding" evidence="12">
    <location>
        <begin position="63"/>
        <end position="203"/>
    </location>
</feature>
<dbReference type="InterPro" id="IPR020631">
    <property type="entry name" value="THF_DH/CycHdrlase_NAD-bd_dom"/>
</dbReference>
<dbReference type="InterPro" id="IPR046346">
    <property type="entry name" value="Aminoacid_DH-like_N_sf"/>
</dbReference>
<dbReference type="GO" id="GO:0000105">
    <property type="term" value="P:L-histidine biosynthetic process"/>
    <property type="evidence" value="ECO:0007669"/>
    <property type="project" value="UniProtKB-KW"/>
</dbReference>
<keyword evidence="10" id="KW-0511">Multifunctional enzyme</keyword>
<dbReference type="AlphaFoldDB" id="X1U2F5"/>
<evidence type="ECO:0000256" key="9">
    <source>
        <dbReference type="ARBA" id="ARBA00023167"/>
    </source>
</evidence>
<keyword evidence="7" id="KW-0560">Oxidoreductase</keyword>
<evidence type="ECO:0000256" key="3">
    <source>
        <dbReference type="ARBA" id="ARBA00022605"/>
    </source>
</evidence>
<dbReference type="GO" id="GO:0004488">
    <property type="term" value="F:methylenetetrahydrofolate dehydrogenase (NADP+) activity"/>
    <property type="evidence" value="ECO:0007669"/>
    <property type="project" value="InterPro"/>
</dbReference>
<reference evidence="13" key="1">
    <citation type="journal article" date="2014" name="Front. Microbiol.">
        <title>High frequency of phylogenetically diverse reductive dehalogenase-homologous genes in deep subseafloor sedimentary metagenomes.</title>
        <authorList>
            <person name="Kawai M."/>
            <person name="Futagami T."/>
            <person name="Toyoda A."/>
            <person name="Takaki Y."/>
            <person name="Nishi S."/>
            <person name="Hori S."/>
            <person name="Arai W."/>
            <person name="Tsubouchi T."/>
            <person name="Morono Y."/>
            <person name="Uchiyama I."/>
            <person name="Ito T."/>
            <person name="Fujiyama A."/>
            <person name="Inagaki F."/>
            <person name="Takami H."/>
        </authorList>
    </citation>
    <scope>NUCLEOTIDE SEQUENCE</scope>
    <source>
        <strain evidence="13">Expedition CK06-06</strain>
    </source>
</reference>
<dbReference type="InterPro" id="IPR020630">
    <property type="entry name" value="THF_DH/CycHdrlase_cat_dom"/>
</dbReference>
<dbReference type="GO" id="GO:0009086">
    <property type="term" value="P:methionine biosynthetic process"/>
    <property type="evidence" value="ECO:0007669"/>
    <property type="project" value="UniProtKB-KW"/>
</dbReference>
<dbReference type="InterPro" id="IPR036291">
    <property type="entry name" value="NAD(P)-bd_dom_sf"/>
</dbReference>
<dbReference type="FunFam" id="3.40.50.720:FF:000094">
    <property type="entry name" value="Bifunctional protein FolD"/>
    <property type="match status" value="1"/>
</dbReference>
<dbReference type="Pfam" id="PF02882">
    <property type="entry name" value="THF_DHG_CYH_C"/>
    <property type="match status" value="1"/>
</dbReference>
<evidence type="ECO:0000256" key="6">
    <source>
        <dbReference type="ARBA" id="ARBA00022857"/>
    </source>
</evidence>
<dbReference type="Gene3D" id="3.40.50.720">
    <property type="entry name" value="NAD(P)-binding Rossmann-like Domain"/>
    <property type="match status" value="1"/>
</dbReference>
<accession>X1U2F5</accession>